<sequence>MGIPAGPNARIEVIDLARGVAMGAMAAFHFAWDLEYFGYAPVGMTREPGWTLFARSIASAFLFLVGVGLFLAHRRGLRTRSFLKRLTKVAGAAFLVSAVTWSAVPQGFIFFGILHQIAFASVAGLVFLRAPAAVTICTALFVILAPRYFRQEFFGYPAWWWIGLSPVAPISFDYVPLFPWFGAVLLGISAARIADRCGVLIRLSAYSPGSWSRPVRFVGRHGLPFYLLHQPVLIGAIWLFAHVWPSLSGP</sequence>
<dbReference type="InterPro" id="IPR012429">
    <property type="entry name" value="HGSNAT_cat"/>
</dbReference>
<protein>
    <submittedName>
        <fullName evidence="3">Putative membrane protein</fullName>
    </submittedName>
</protein>
<feature type="transmembrane region" description="Helical" evidence="1">
    <location>
        <begin position="92"/>
        <end position="114"/>
    </location>
</feature>
<evidence type="ECO:0000313" key="4">
    <source>
        <dbReference type="Proteomes" id="UP000536262"/>
    </source>
</evidence>
<evidence type="ECO:0000256" key="1">
    <source>
        <dbReference type="SAM" id="Phobius"/>
    </source>
</evidence>
<keyword evidence="1" id="KW-0812">Transmembrane</keyword>
<gene>
    <name evidence="3" type="ORF">GGR00_005577</name>
</gene>
<feature type="domain" description="Heparan-alpha-glucosaminide N-acetyltransferase catalytic" evidence="2">
    <location>
        <begin position="10"/>
        <end position="231"/>
    </location>
</feature>
<dbReference type="RefSeq" id="WP_184702601.1">
    <property type="nucleotide sequence ID" value="NZ_BAABEG010000002.1"/>
</dbReference>
<feature type="transmembrane region" description="Helical" evidence="1">
    <location>
        <begin position="153"/>
        <end position="171"/>
    </location>
</feature>
<feature type="transmembrane region" description="Helical" evidence="1">
    <location>
        <begin position="52"/>
        <end position="72"/>
    </location>
</feature>
<organism evidence="3 4">
    <name type="scientific">Aminobacter aganoensis</name>
    <dbReference type="NCBI Taxonomy" id="83264"/>
    <lineage>
        <taxon>Bacteria</taxon>
        <taxon>Pseudomonadati</taxon>
        <taxon>Pseudomonadota</taxon>
        <taxon>Alphaproteobacteria</taxon>
        <taxon>Hyphomicrobiales</taxon>
        <taxon>Phyllobacteriaceae</taxon>
        <taxon>Aminobacter</taxon>
    </lineage>
</organism>
<dbReference type="Proteomes" id="UP000536262">
    <property type="component" value="Unassembled WGS sequence"/>
</dbReference>
<feature type="transmembrane region" description="Helical" evidence="1">
    <location>
        <begin position="12"/>
        <end position="32"/>
    </location>
</feature>
<keyword evidence="4" id="KW-1185">Reference proteome</keyword>
<evidence type="ECO:0000259" key="2">
    <source>
        <dbReference type="Pfam" id="PF07786"/>
    </source>
</evidence>
<comment type="caution">
    <text evidence="3">The sequence shown here is derived from an EMBL/GenBank/DDBJ whole genome shotgun (WGS) entry which is preliminary data.</text>
</comment>
<reference evidence="3 4" key="1">
    <citation type="submission" date="2020-08" db="EMBL/GenBank/DDBJ databases">
        <title>Genomic Encyclopedia of Type Strains, Phase IV (KMG-IV): sequencing the most valuable type-strain genomes for metagenomic binning, comparative biology and taxonomic classification.</title>
        <authorList>
            <person name="Goeker M."/>
        </authorList>
    </citation>
    <scope>NUCLEOTIDE SEQUENCE [LARGE SCALE GENOMIC DNA]</scope>
    <source>
        <strain evidence="3 4">DSM 7051</strain>
    </source>
</reference>
<dbReference type="EMBL" id="JACHOU010000030">
    <property type="protein sequence ID" value="MBB6357753.1"/>
    <property type="molecule type" value="Genomic_DNA"/>
</dbReference>
<feature type="transmembrane region" description="Helical" evidence="1">
    <location>
        <begin position="223"/>
        <end position="244"/>
    </location>
</feature>
<feature type="transmembrane region" description="Helical" evidence="1">
    <location>
        <begin position="126"/>
        <end position="146"/>
    </location>
</feature>
<dbReference type="Pfam" id="PF07786">
    <property type="entry name" value="HGSNAT_cat"/>
    <property type="match status" value="1"/>
</dbReference>
<feature type="transmembrane region" description="Helical" evidence="1">
    <location>
        <begin position="177"/>
        <end position="194"/>
    </location>
</feature>
<dbReference type="AlphaFoldDB" id="A0A7X0FDJ4"/>
<keyword evidence="1" id="KW-1133">Transmembrane helix</keyword>
<keyword evidence="1" id="KW-0472">Membrane</keyword>
<accession>A0A7X0FDJ4</accession>
<evidence type="ECO:0000313" key="3">
    <source>
        <dbReference type="EMBL" id="MBB6357753.1"/>
    </source>
</evidence>
<proteinExistence type="predicted"/>
<name>A0A7X0FDJ4_9HYPH</name>